<reference evidence="6" key="4">
    <citation type="submission" date="2019-03" db="UniProtKB">
        <authorList>
            <consortium name="EnsemblPlants"/>
        </authorList>
    </citation>
    <scope>IDENTIFICATION</scope>
</reference>
<reference evidence="6" key="5">
    <citation type="journal article" date="2021" name="G3 (Bethesda)">
        <title>Aegilops tauschii genome assembly Aet v5.0 features greater sequence contiguity and improved annotation.</title>
        <authorList>
            <person name="Wang L."/>
            <person name="Zhu T."/>
            <person name="Rodriguez J.C."/>
            <person name="Deal K.R."/>
            <person name="Dubcovsky J."/>
            <person name="McGuire P.E."/>
            <person name="Lux T."/>
            <person name="Spannagl M."/>
            <person name="Mayer K.F.X."/>
            <person name="Baldrich P."/>
            <person name="Meyers B.C."/>
            <person name="Huo N."/>
            <person name="Gu Y.Q."/>
            <person name="Zhou H."/>
            <person name="Devos K.M."/>
            <person name="Bennetzen J.L."/>
            <person name="Unver T."/>
            <person name="Budak H."/>
            <person name="Gulick P.J."/>
            <person name="Galiba G."/>
            <person name="Kalapos B."/>
            <person name="Nelson D.R."/>
            <person name="Li P."/>
            <person name="You F.M."/>
            <person name="Luo M.C."/>
            <person name="Dvorak J."/>
        </authorList>
    </citation>
    <scope>NUCLEOTIDE SEQUENCE [LARGE SCALE GENOMIC DNA]</scope>
    <source>
        <strain evidence="6">cv. AL8/78</strain>
    </source>
</reference>
<keyword evidence="5" id="KW-0961">Cell wall biogenesis/degradation</keyword>
<proteinExistence type="inferred from homology"/>
<dbReference type="GO" id="GO:0052793">
    <property type="term" value="F:pectin acetylesterase activity"/>
    <property type="evidence" value="ECO:0007669"/>
    <property type="project" value="TreeGrafter"/>
</dbReference>
<evidence type="ECO:0000256" key="3">
    <source>
        <dbReference type="ARBA" id="ARBA00005784"/>
    </source>
</evidence>
<dbReference type="Proteomes" id="UP000015105">
    <property type="component" value="Chromosome 6D"/>
</dbReference>
<evidence type="ECO:0000256" key="2">
    <source>
        <dbReference type="ARBA" id="ARBA00004191"/>
    </source>
</evidence>
<reference evidence="7" key="2">
    <citation type="journal article" date="2017" name="Nat. Plants">
        <title>The Aegilops tauschii genome reveals multiple impacts of transposons.</title>
        <authorList>
            <person name="Zhao G."/>
            <person name="Zou C."/>
            <person name="Li K."/>
            <person name="Wang K."/>
            <person name="Li T."/>
            <person name="Gao L."/>
            <person name="Zhang X."/>
            <person name="Wang H."/>
            <person name="Yang Z."/>
            <person name="Liu X."/>
            <person name="Jiang W."/>
            <person name="Mao L."/>
            <person name="Kong X."/>
            <person name="Jiao Y."/>
            <person name="Jia J."/>
        </authorList>
    </citation>
    <scope>NUCLEOTIDE SEQUENCE [LARGE SCALE GENOMIC DNA]</scope>
    <source>
        <strain evidence="7">cv. AL8/78</strain>
    </source>
</reference>
<keyword evidence="4 5" id="KW-0134">Cell wall</keyword>
<sequence length="141" mass="15785">KNLPSLCTSKLPAGMCLFPQNEVKQIQTPLFILNAAYDSWQVRNILVPGGSDPRWRSCKHDIKQCSAKQLKILQGFRDHFLEAIEAQGDSPTRGLFINSCFAHCQSEIQEIWFAPGSPVLGDKVNTLALFSCLNFVCIQVF</sequence>
<dbReference type="AlphaFoldDB" id="A0A453PCF5"/>
<comment type="function">
    <text evidence="1 5">Hydrolyzes acetyl esters in homogalacturonan regions of pectin. In type I primary cell wall, galacturonic acid residues of pectin can be acetylated at the O-2 and O-3 positions. Decreasing the degree of acetylation of pectin gels in vitro alters their physical properties.</text>
</comment>
<evidence type="ECO:0000313" key="6">
    <source>
        <dbReference type="EnsemblPlants" id="AET6Gv20687000.12"/>
    </source>
</evidence>
<keyword evidence="7" id="KW-1185">Reference proteome</keyword>
<accession>A0A453PCF5</accession>
<evidence type="ECO:0000256" key="5">
    <source>
        <dbReference type="RuleBase" id="RU363114"/>
    </source>
</evidence>
<dbReference type="EnsemblPlants" id="AET6Gv20687000.12">
    <property type="protein sequence ID" value="AET6Gv20687000.12"/>
    <property type="gene ID" value="AET6Gv20687000"/>
</dbReference>
<keyword evidence="5" id="KW-0964">Secreted</keyword>
<dbReference type="GO" id="GO:0071555">
    <property type="term" value="P:cell wall organization"/>
    <property type="evidence" value="ECO:0007669"/>
    <property type="project" value="UniProtKB-KW"/>
</dbReference>
<organism evidence="6 7">
    <name type="scientific">Aegilops tauschii subsp. strangulata</name>
    <name type="common">Goatgrass</name>
    <dbReference type="NCBI Taxonomy" id="200361"/>
    <lineage>
        <taxon>Eukaryota</taxon>
        <taxon>Viridiplantae</taxon>
        <taxon>Streptophyta</taxon>
        <taxon>Embryophyta</taxon>
        <taxon>Tracheophyta</taxon>
        <taxon>Spermatophyta</taxon>
        <taxon>Magnoliopsida</taxon>
        <taxon>Liliopsida</taxon>
        <taxon>Poales</taxon>
        <taxon>Poaceae</taxon>
        <taxon>BOP clade</taxon>
        <taxon>Pooideae</taxon>
        <taxon>Triticodae</taxon>
        <taxon>Triticeae</taxon>
        <taxon>Triticinae</taxon>
        <taxon>Aegilops</taxon>
    </lineage>
</organism>
<dbReference type="EC" id="3.1.1.-" evidence="5"/>
<protein>
    <recommendedName>
        <fullName evidence="5">Pectin acetylesterase</fullName>
        <ecNumber evidence="5">3.1.1.-</ecNumber>
    </recommendedName>
</protein>
<reference evidence="7" key="1">
    <citation type="journal article" date="2014" name="Science">
        <title>Ancient hybridizations among the ancestral genomes of bread wheat.</title>
        <authorList>
            <consortium name="International Wheat Genome Sequencing Consortium,"/>
            <person name="Marcussen T."/>
            <person name="Sandve S.R."/>
            <person name="Heier L."/>
            <person name="Spannagl M."/>
            <person name="Pfeifer M."/>
            <person name="Jakobsen K.S."/>
            <person name="Wulff B.B."/>
            <person name="Steuernagel B."/>
            <person name="Mayer K.F."/>
            <person name="Olsen O.A."/>
        </authorList>
    </citation>
    <scope>NUCLEOTIDE SEQUENCE [LARGE SCALE GENOMIC DNA]</scope>
    <source>
        <strain evidence="7">cv. AL8/78</strain>
    </source>
</reference>
<keyword evidence="5" id="KW-0378">Hydrolase</keyword>
<dbReference type="Gramene" id="AET6Gv20687000.12">
    <property type="protein sequence ID" value="AET6Gv20687000.12"/>
    <property type="gene ID" value="AET6Gv20687000"/>
</dbReference>
<dbReference type="PANTHER" id="PTHR21562:SF93">
    <property type="entry name" value="PECTIN ACETYLESTERASE 8"/>
    <property type="match status" value="1"/>
</dbReference>
<evidence type="ECO:0000256" key="1">
    <source>
        <dbReference type="ARBA" id="ARBA00003534"/>
    </source>
</evidence>
<name>A0A453PCF5_AEGTS</name>
<comment type="subcellular location">
    <subcellularLocation>
        <location evidence="2 5">Secreted</location>
        <location evidence="2 5">Cell wall</location>
    </subcellularLocation>
</comment>
<reference evidence="6" key="3">
    <citation type="journal article" date="2017" name="Nature">
        <title>Genome sequence of the progenitor of the wheat D genome Aegilops tauschii.</title>
        <authorList>
            <person name="Luo M.C."/>
            <person name="Gu Y.Q."/>
            <person name="Puiu D."/>
            <person name="Wang H."/>
            <person name="Twardziok S.O."/>
            <person name="Deal K.R."/>
            <person name="Huo N."/>
            <person name="Zhu T."/>
            <person name="Wang L."/>
            <person name="Wang Y."/>
            <person name="McGuire P.E."/>
            <person name="Liu S."/>
            <person name="Long H."/>
            <person name="Ramasamy R.K."/>
            <person name="Rodriguez J.C."/>
            <person name="Van S.L."/>
            <person name="Yuan L."/>
            <person name="Wang Z."/>
            <person name="Xia Z."/>
            <person name="Xiao L."/>
            <person name="Anderson O.D."/>
            <person name="Ouyang S."/>
            <person name="Liang Y."/>
            <person name="Zimin A.V."/>
            <person name="Pertea G."/>
            <person name="Qi P."/>
            <person name="Bennetzen J.L."/>
            <person name="Dai X."/>
            <person name="Dawson M.W."/>
            <person name="Muller H.G."/>
            <person name="Kugler K."/>
            <person name="Rivarola-Duarte L."/>
            <person name="Spannagl M."/>
            <person name="Mayer K.F.X."/>
            <person name="Lu F.H."/>
            <person name="Bevan M.W."/>
            <person name="Leroy P."/>
            <person name="Li P."/>
            <person name="You F.M."/>
            <person name="Sun Q."/>
            <person name="Liu Z."/>
            <person name="Lyons E."/>
            <person name="Wicker T."/>
            <person name="Salzberg S.L."/>
            <person name="Devos K.M."/>
            <person name="Dvorak J."/>
        </authorList>
    </citation>
    <scope>NUCLEOTIDE SEQUENCE [LARGE SCALE GENOMIC DNA]</scope>
    <source>
        <strain evidence="6">cv. AL8/78</strain>
    </source>
</reference>
<dbReference type="GO" id="GO:0009505">
    <property type="term" value="C:plant-type cell wall"/>
    <property type="evidence" value="ECO:0007669"/>
    <property type="project" value="TreeGrafter"/>
</dbReference>
<dbReference type="InterPro" id="IPR004963">
    <property type="entry name" value="PAE/NOTUM"/>
</dbReference>
<evidence type="ECO:0000256" key="4">
    <source>
        <dbReference type="ARBA" id="ARBA00022512"/>
    </source>
</evidence>
<dbReference type="Pfam" id="PF03283">
    <property type="entry name" value="PAE"/>
    <property type="match status" value="1"/>
</dbReference>
<comment type="similarity">
    <text evidence="3 5">Belongs to the pectinacetylesterase family.</text>
</comment>
<evidence type="ECO:0000313" key="7">
    <source>
        <dbReference type="Proteomes" id="UP000015105"/>
    </source>
</evidence>
<dbReference type="PANTHER" id="PTHR21562">
    <property type="entry name" value="NOTUM-RELATED"/>
    <property type="match status" value="1"/>
</dbReference>